<keyword evidence="1" id="KW-0812">Transmembrane</keyword>
<dbReference type="CDD" id="cd00170">
    <property type="entry name" value="SEC14"/>
    <property type="match status" value="1"/>
</dbReference>
<dbReference type="SUPFAM" id="SSF52087">
    <property type="entry name" value="CRAL/TRIO domain"/>
    <property type="match status" value="1"/>
</dbReference>
<dbReference type="InterPro" id="IPR036273">
    <property type="entry name" value="CRAL/TRIO_N_dom_sf"/>
</dbReference>
<dbReference type="GO" id="GO:0016020">
    <property type="term" value="C:membrane"/>
    <property type="evidence" value="ECO:0007669"/>
    <property type="project" value="TreeGrafter"/>
</dbReference>
<protein>
    <submittedName>
        <fullName evidence="3">Alpha-tocopherol transfer protein-like</fullName>
    </submittedName>
</protein>
<dbReference type="SMART" id="SM01100">
    <property type="entry name" value="CRAL_TRIO_N"/>
    <property type="match status" value="1"/>
</dbReference>
<dbReference type="GO" id="GO:1902936">
    <property type="term" value="F:phosphatidylinositol bisphosphate binding"/>
    <property type="evidence" value="ECO:0007669"/>
    <property type="project" value="TreeGrafter"/>
</dbReference>
<proteinExistence type="predicted"/>
<dbReference type="InterPro" id="IPR036865">
    <property type="entry name" value="CRAL-TRIO_dom_sf"/>
</dbReference>
<dbReference type="OrthoDB" id="75724at2759"/>
<dbReference type="PROSITE" id="PS50191">
    <property type="entry name" value="CRAL_TRIO"/>
    <property type="match status" value="1"/>
</dbReference>
<dbReference type="AlphaFoldDB" id="A0A8X6JF30"/>
<dbReference type="InterPro" id="IPR001251">
    <property type="entry name" value="CRAL-TRIO_dom"/>
</dbReference>
<name>A0A8X6JF30_TRICU</name>
<reference evidence="3" key="1">
    <citation type="submission" date="2020-07" db="EMBL/GenBank/DDBJ databases">
        <title>Multicomponent nature underlies the extraordinary mechanical properties of spider dragline silk.</title>
        <authorList>
            <person name="Kono N."/>
            <person name="Nakamura H."/>
            <person name="Mori M."/>
            <person name="Yoshida Y."/>
            <person name="Ohtoshi R."/>
            <person name="Malay A.D."/>
            <person name="Moran D.A.P."/>
            <person name="Tomita M."/>
            <person name="Numata K."/>
            <person name="Arakawa K."/>
        </authorList>
    </citation>
    <scope>NUCLEOTIDE SEQUENCE</scope>
</reference>
<dbReference type="EMBL" id="BMAO01028225">
    <property type="protein sequence ID" value="GFR22883.1"/>
    <property type="molecule type" value="Genomic_DNA"/>
</dbReference>
<dbReference type="PRINTS" id="PR00180">
    <property type="entry name" value="CRETINALDHBP"/>
</dbReference>
<dbReference type="Pfam" id="PF00650">
    <property type="entry name" value="CRAL_TRIO"/>
    <property type="match status" value="1"/>
</dbReference>
<sequence>MAAKYEERMKAKGFLSCHLDTLPTKFMQIAREELGETDEVRRTALVQFKKRILDDNKLKCPTDDDYLIQFLRARKYDVDKALGLLNNYFNLNASFPELYESLDKEKMDKLTSSNSFNVLPFRDNDGCLILTMKMENWDSDDINVRVLIGTTAAILFCLNIYPVNQICGVRLIYDAKNYSFKQMRCFVPKYLPLVAKALRNSLPIRFKSIHVVNEAIVFQYAWSILKLLLSEKIRSRIYFHGKNTEELQKYIPKEIIPREYGGDLNNYYNHDWLTKELDKFCNRFLMLIKPFF</sequence>
<organism evidence="3 4">
    <name type="scientific">Trichonephila clavata</name>
    <name type="common">Joro spider</name>
    <name type="synonym">Nephila clavata</name>
    <dbReference type="NCBI Taxonomy" id="2740835"/>
    <lineage>
        <taxon>Eukaryota</taxon>
        <taxon>Metazoa</taxon>
        <taxon>Ecdysozoa</taxon>
        <taxon>Arthropoda</taxon>
        <taxon>Chelicerata</taxon>
        <taxon>Arachnida</taxon>
        <taxon>Araneae</taxon>
        <taxon>Araneomorphae</taxon>
        <taxon>Entelegynae</taxon>
        <taxon>Araneoidea</taxon>
        <taxon>Nephilidae</taxon>
        <taxon>Trichonephila</taxon>
    </lineage>
</organism>
<dbReference type="PANTHER" id="PTHR10174">
    <property type="entry name" value="ALPHA-TOCOPHEROL TRANSFER PROTEIN-RELATED"/>
    <property type="match status" value="1"/>
</dbReference>
<evidence type="ECO:0000259" key="2">
    <source>
        <dbReference type="PROSITE" id="PS50191"/>
    </source>
</evidence>
<keyword evidence="4" id="KW-1185">Reference proteome</keyword>
<gene>
    <name evidence="3" type="primary">TTPAL</name>
    <name evidence="3" type="ORF">TNCT_222831</name>
</gene>
<dbReference type="Proteomes" id="UP000887116">
    <property type="component" value="Unassembled WGS sequence"/>
</dbReference>
<comment type="caution">
    <text evidence="3">The sequence shown here is derived from an EMBL/GenBank/DDBJ whole genome shotgun (WGS) entry which is preliminary data.</text>
</comment>
<dbReference type="SMART" id="SM00516">
    <property type="entry name" value="SEC14"/>
    <property type="match status" value="1"/>
</dbReference>
<evidence type="ECO:0000256" key="1">
    <source>
        <dbReference type="SAM" id="Phobius"/>
    </source>
</evidence>
<dbReference type="InterPro" id="IPR011074">
    <property type="entry name" value="CRAL/TRIO_N_dom"/>
</dbReference>
<accession>A0A8X6JF30</accession>
<dbReference type="Gene3D" id="1.10.8.20">
    <property type="entry name" value="N-terminal domain of phosphatidylinositol transfer protein sec14p"/>
    <property type="match status" value="1"/>
</dbReference>
<evidence type="ECO:0000313" key="3">
    <source>
        <dbReference type="EMBL" id="GFR22883.1"/>
    </source>
</evidence>
<feature type="transmembrane region" description="Helical" evidence="1">
    <location>
        <begin position="142"/>
        <end position="161"/>
    </location>
</feature>
<keyword evidence="1" id="KW-1133">Transmembrane helix</keyword>
<dbReference type="SUPFAM" id="SSF46938">
    <property type="entry name" value="CRAL/TRIO N-terminal domain"/>
    <property type="match status" value="1"/>
</dbReference>
<feature type="domain" description="CRAL-TRIO" evidence="2">
    <location>
        <begin position="106"/>
        <end position="268"/>
    </location>
</feature>
<dbReference type="Gene3D" id="3.40.525.10">
    <property type="entry name" value="CRAL-TRIO lipid binding domain"/>
    <property type="match status" value="1"/>
</dbReference>
<evidence type="ECO:0000313" key="4">
    <source>
        <dbReference type="Proteomes" id="UP000887116"/>
    </source>
</evidence>
<keyword evidence="1" id="KW-0472">Membrane</keyword>
<dbReference type="PANTHER" id="PTHR10174:SF130">
    <property type="entry name" value="ALPHA-TOCOPHEROL TRANSFER PROTEIN-LIKE"/>
    <property type="match status" value="1"/>
</dbReference>